<reference evidence="2 3" key="1">
    <citation type="journal article" date="2019" name="Nat. Microbiol.">
        <title>Mediterranean grassland soil C-N compound turnover is dependent on rainfall and depth, and is mediated by genomically divergent microorganisms.</title>
        <authorList>
            <person name="Diamond S."/>
            <person name="Andeer P.F."/>
            <person name="Li Z."/>
            <person name="Crits-Christoph A."/>
            <person name="Burstein D."/>
            <person name="Anantharaman K."/>
            <person name="Lane K.R."/>
            <person name="Thomas B.C."/>
            <person name="Pan C."/>
            <person name="Northen T.R."/>
            <person name="Banfield J.F."/>
        </authorList>
    </citation>
    <scope>NUCLEOTIDE SEQUENCE [LARGE SCALE GENOMIC DNA]</scope>
    <source>
        <strain evidence="2">NP_6</strain>
    </source>
</reference>
<dbReference type="EMBL" id="VBAN01000076">
    <property type="protein sequence ID" value="TMI84155.1"/>
    <property type="molecule type" value="Genomic_DNA"/>
</dbReference>
<dbReference type="SUPFAM" id="SSF55781">
    <property type="entry name" value="GAF domain-like"/>
    <property type="match status" value="1"/>
</dbReference>
<organism evidence="2 3">
    <name type="scientific">Candidatus Segetimicrobium genomatis</name>
    <dbReference type="NCBI Taxonomy" id="2569760"/>
    <lineage>
        <taxon>Bacteria</taxon>
        <taxon>Bacillati</taxon>
        <taxon>Candidatus Sysuimicrobiota</taxon>
        <taxon>Candidatus Sysuimicrobiia</taxon>
        <taxon>Candidatus Sysuimicrobiales</taxon>
        <taxon>Candidatus Segetimicrobiaceae</taxon>
        <taxon>Candidatus Segetimicrobium</taxon>
    </lineage>
</organism>
<protein>
    <submittedName>
        <fullName evidence="2">GAF domain-containing protein</fullName>
    </submittedName>
</protein>
<evidence type="ECO:0000259" key="1">
    <source>
        <dbReference type="SMART" id="SM00065"/>
    </source>
</evidence>
<evidence type="ECO:0000313" key="3">
    <source>
        <dbReference type="Proteomes" id="UP000318093"/>
    </source>
</evidence>
<evidence type="ECO:0000313" key="2">
    <source>
        <dbReference type="EMBL" id="TMI84155.1"/>
    </source>
</evidence>
<dbReference type="Pfam" id="PF01590">
    <property type="entry name" value="GAF"/>
    <property type="match status" value="1"/>
</dbReference>
<comment type="caution">
    <text evidence="2">The sequence shown here is derived from an EMBL/GenBank/DDBJ whole genome shotgun (WGS) entry which is preliminary data.</text>
</comment>
<sequence>MIASSPREAPARIVEYLHDGFPHYDWVGIYWVEGPDLVLGPWKGPAATEHTRIPIGKGVCGAAAASGKTEVVADVSKDARYLACFTSTKSEIVVPIRAGTRVIGEIDIDARELGAFGPEDQQFLEAVAALLATLWPAVPATSSRA</sequence>
<accession>A0A537JKS5</accession>
<dbReference type="SMART" id="SM00065">
    <property type="entry name" value="GAF"/>
    <property type="match status" value="1"/>
</dbReference>
<feature type="domain" description="GAF" evidence="1">
    <location>
        <begin position="5"/>
        <end position="144"/>
    </location>
</feature>
<gene>
    <name evidence="2" type="ORF">E6H03_02535</name>
</gene>
<name>A0A537JKS5_9BACT</name>
<dbReference type="AlphaFoldDB" id="A0A537JKS5"/>
<proteinExistence type="predicted"/>
<dbReference type="Gene3D" id="3.30.450.40">
    <property type="match status" value="1"/>
</dbReference>
<dbReference type="Proteomes" id="UP000318093">
    <property type="component" value="Unassembled WGS sequence"/>
</dbReference>
<dbReference type="InterPro" id="IPR029016">
    <property type="entry name" value="GAF-like_dom_sf"/>
</dbReference>
<dbReference type="InterPro" id="IPR003018">
    <property type="entry name" value="GAF"/>
</dbReference>